<reference evidence="2 3" key="1">
    <citation type="submission" date="2020-11" db="EMBL/GenBank/DDBJ databases">
        <title>Fusibacter basophilias sp. nov.</title>
        <authorList>
            <person name="Qiu D."/>
        </authorList>
    </citation>
    <scope>NUCLEOTIDE SEQUENCE [LARGE SCALE GENOMIC DNA]</scope>
    <source>
        <strain evidence="2 3">Q10-2</strain>
    </source>
</reference>
<dbReference type="InterPro" id="IPR010499">
    <property type="entry name" value="AraC_E-bd"/>
</dbReference>
<dbReference type="Proteomes" id="UP000614200">
    <property type="component" value="Unassembled WGS sequence"/>
</dbReference>
<name>A0ABR9ZZC4_9FIRM</name>
<feature type="domain" description="AraC effector-binding" evidence="1">
    <location>
        <begin position="1"/>
        <end position="147"/>
    </location>
</feature>
<dbReference type="RefSeq" id="WP_194703959.1">
    <property type="nucleotide sequence ID" value="NZ_JADKNH010000019.1"/>
</dbReference>
<keyword evidence="3" id="KW-1185">Reference proteome</keyword>
<accession>A0ABR9ZZC4</accession>
<dbReference type="Pfam" id="PF06445">
    <property type="entry name" value="GyrI-like"/>
    <property type="match status" value="1"/>
</dbReference>
<evidence type="ECO:0000313" key="2">
    <source>
        <dbReference type="EMBL" id="MBF4695721.1"/>
    </source>
</evidence>
<proteinExistence type="predicted"/>
<dbReference type="EMBL" id="JADKNH010000019">
    <property type="protein sequence ID" value="MBF4695721.1"/>
    <property type="molecule type" value="Genomic_DNA"/>
</dbReference>
<dbReference type="SUPFAM" id="SSF55136">
    <property type="entry name" value="Probable bacterial effector-binding domain"/>
    <property type="match status" value="1"/>
</dbReference>
<dbReference type="PANTHER" id="PTHR36444:SF2">
    <property type="entry name" value="TRANSCRIPTIONAL REGULATOR PROTEIN YOBU-RELATED"/>
    <property type="match status" value="1"/>
</dbReference>
<dbReference type="InterPro" id="IPR053182">
    <property type="entry name" value="YobU-like_regulator"/>
</dbReference>
<gene>
    <name evidence="2" type="ORF">ISU02_21710</name>
</gene>
<dbReference type="Gene3D" id="3.20.80.10">
    <property type="entry name" value="Regulatory factor, effector binding domain"/>
    <property type="match status" value="1"/>
</dbReference>
<evidence type="ECO:0000259" key="1">
    <source>
        <dbReference type="SMART" id="SM00871"/>
    </source>
</evidence>
<dbReference type="InterPro" id="IPR011256">
    <property type="entry name" value="Reg_factor_effector_dom_sf"/>
</dbReference>
<comment type="caution">
    <text evidence="2">The sequence shown here is derived from an EMBL/GenBank/DDBJ whole genome shotgun (WGS) entry which is preliminary data.</text>
</comment>
<protein>
    <submittedName>
        <fullName evidence="2">AraC family transcriptional regulator</fullName>
    </submittedName>
</protein>
<organism evidence="2 3">
    <name type="scientific">Fusibacter ferrireducens</name>
    <dbReference type="NCBI Taxonomy" id="2785058"/>
    <lineage>
        <taxon>Bacteria</taxon>
        <taxon>Bacillati</taxon>
        <taxon>Bacillota</taxon>
        <taxon>Clostridia</taxon>
        <taxon>Eubacteriales</taxon>
        <taxon>Eubacteriales Family XII. Incertae Sedis</taxon>
        <taxon>Fusibacter</taxon>
    </lineage>
</organism>
<dbReference type="InterPro" id="IPR029442">
    <property type="entry name" value="GyrI-like"/>
</dbReference>
<evidence type="ECO:0000313" key="3">
    <source>
        <dbReference type="Proteomes" id="UP000614200"/>
    </source>
</evidence>
<sequence>MNYQMVSFESKKIVGMAYTGKNQNSVLVDLWKVFMKRYQEVEHTASEVMYGISYDYSGDGKFSYLAGVEVDTVTQLPNGMILKEIPGRKYAVFTFRDQLSKMPAFFDQIYNVYLPENNLTADLDISFEYYDERFSKTGECDIYIPVK</sequence>
<dbReference type="PANTHER" id="PTHR36444">
    <property type="entry name" value="TRANSCRIPTIONAL REGULATOR PROTEIN YOBU-RELATED"/>
    <property type="match status" value="1"/>
</dbReference>
<dbReference type="SMART" id="SM00871">
    <property type="entry name" value="AraC_E_bind"/>
    <property type="match status" value="1"/>
</dbReference>